<sequence>MNRKSNTSKSKNEKDRVGDSSRKTKISSLFSFKSLNKSSRDTKSKKHQKSKRKSDVPGAKKTVAIPDKMRLDKPQENKPIEEIQEPQKSKIQVPVEENKIAEIVDEKKEMPPTSTLSTYSTKTTVQTTETESVMPTVIQQEPTQKEQEPLPTKVKSISLIAQLDIEKDVIQATQKVKMEDGYEDFDPSKAQAFNQ</sequence>
<protein>
    <submittedName>
        <fullName evidence="2">Uncharacterized protein</fullName>
    </submittedName>
</protein>
<feature type="compositionally biased region" description="Low complexity" evidence="1">
    <location>
        <begin position="27"/>
        <end position="37"/>
    </location>
</feature>
<feature type="compositionally biased region" description="Basic and acidic residues" evidence="1">
    <location>
        <begin position="96"/>
        <end position="110"/>
    </location>
</feature>
<reference evidence="2" key="1">
    <citation type="submission" date="2022-11" db="EMBL/GenBank/DDBJ databases">
        <authorList>
            <person name="Kikuchi T."/>
        </authorList>
    </citation>
    <scope>NUCLEOTIDE SEQUENCE</scope>
    <source>
        <strain evidence="2">PS1010</strain>
    </source>
</reference>
<name>A0A9P1ICX0_9PELO</name>
<dbReference type="AlphaFoldDB" id="A0A9P1ICX0"/>
<dbReference type="EMBL" id="CANHGI010000002">
    <property type="protein sequence ID" value="CAI5441831.1"/>
    <property type="molecule type" value="Genomic_DNA"/>
</dbReference>
<feature type="compositionally biased region" description="Basic residues" evidence="1">
    <location>
        <begin position="43"/>
        <end position="52"/>
    </location>
</feature>
<dbReference type="Proteomes" id="UP001152747">
    <property type="component" value="Unassembled WGS sequence"/>
</dbReference>
<gene>
    <name evidence="2" type="ORF">CAMP_LOCUS4468</name>
</gene>
<proteinExistence type="predicted"/>
<feature type="compositionally biased region" description="Basic and acidic residues" evidence="1">
    <location>
        <begin position="10"/>
        <end position="22"/>
    </location>
</feature>
<accession>A0A9P1ICX0</accession>
<feature type="compositionally biased region" description="Basic and acidic residues" evidence="1">
    <location>
        <begin position="67"/>
        <end position="88"/>
    </location>
</feature>
<feature type="compositionally biased region" description="Low complexity" evidence="1">
    <location>
        <begin position="113"/>
        <end position="132"/>
    </location>
</feature>
<feature type="region of interest" description="Disordered" evidence="1">
    <location>
        <begin position="1"/>
        <end position="151"/>
    </location>
</feature>
<organism evidence="2 3">
    <name type="scientific">Caenorhabditis angaria</name>
    <dbReference type="NCBI Taxonomy" id="860376"/>
    <lineage>
        <taxon>Eukaryota</taxon>
        <taxon>Metazoa</taxon>
        <taxon>Ecdysozoa</taxon>
        <taxon>Nematoda</taxon>
        <taxon>Chromadorea</taxon>
        <taxon>Rhabditida</taxon>
        <taxon>Rhabditina</taxon>
        <taxon>Rhabditomorpha</taxon>
        <taxon>Rhabditoidea</taxon>
        <taxon>Rhabditidae</taxon>
        <taxon>Peloderinae</taxon>
        <taxon>Caenorhabditis</taxon>
    </lineage>
</organism>
<comment type="caution">
    <text evidence="2">The sequence shown here is derived from an EMBL/GenBank/DDBJ whole genome shotgun (WGS) entry which is preliminary data.</text>
</comment>
<evidence type="ECO:0000313" key="3">
    <source>
        <dbReference type="Proteomes" id="UP001152747"/>
    </source>
</evidence>
<keyword evidence="3" id="KW-1185">Reference proteome</keyword>
<evidence type="ECO:0000256" key="1">
    <source>
        <dbReference type="SAM" id="MobiDB-lite"/>
    </source>
</evidence>
<evidence type="ECO:0000313" key="2">
    <source>
        <dbReference type="EMBL" id="CAI5441831.1"/>
    </source>
</evidence>